<accession>A0A151J5X0</accession>
<protein>
    <submittedName>
        <fullName evidence="2">Uncharacterized protein</fullName>
    </submittedName>
</protein>
<reference evidence="2 3" key="1">
    <citation type="submission" date="2015-09" db="EMBL/GenBank/DDBJ databases">
        <title>Trachymyrmex cornetzi WGS genome.</title>
        <authorList>
            <person name="Nygaard S."/>
            <person name="Hu H."/>
            <person name="Boomsma J."/>
            <person name="Zhang G."/>
        </authorList>
    </citation>
    <scope>NUCLEOTIDE SEQUENCE [LARGE SCALE GENOMIC DNA]</scope>
    <source>
        <strain evidence="2">Tcor2-1</strain>
        <tissue evidence="2">Whole body</tissue>
    </source>
</reference>
<feature type="compositionally biased region" description="Polar residues" evidence="1">
    <location>
        <begin position="195"/>
        <end position="211"/>
    </location>
</feature>
<dbReference type="AlphaFoldDB" id="A0A151J5X0"/>
<feature type="region of interest" description="Disordered" evidence="1">
    <location>
        <begin position="194"/>
        <end position="220"/>
    </location>
</feature>
<feature type="compositionally biased region" description="Basic residues" evidence="1">
    <location>
        <begin position="109"/>
        <end position="120"/>
    </location>
</feature>
<feature type="region of interest" description="Disordered" evidence="1">
    <location>
        <begin position="103"/>
        <end position="124"/>
    </location>
</feature>
<dbReference type="InterPro" id="IPR028265">
    <property type="entry name" value="TTDN1/SICKLE"/>
</dbReference>
<proteinExistence type="predicted"/>
<dbReference type="Proteomes" id="UP000078492">
    <property type="component" value="Unassembled WGS sequence"/>
</dbReference>
<keyword evidence="3" id="KW-1185">Reference proteome</keyword>
<gene>
    <name evidence="2" type="ORF">ALC57_09251</name>
</gene>
<dbReference type="Pfam" id="PF15502">
    <property type="entry name" value="MPLKIP"/>
    <property type="match status" value="1"/>
</dbReference>
<evidence type="ECO:0000313" key="3">
    <source>
        <dbReference type="Proteomes" id="UP000078492"/>
    </source>
</evidence>
<dbReference type="KEGG" id="tcz:108762473"/>
<organism evidence="2 3">
    <name type="scientific">Trachymyrmex cornetzi</name>
    <dbReference type="NCBI Taxonomy" id="471704"/>
    <lineage>
        <taxon>Eukaryota</taxon>
        <taxon>Metazoa</taxon>
        <taxon>Ecdysozoa</taxon>
        <taxon>Arthropoda</taxon>
        <taxon>Hexapoda</taxon>
        <taxon>Insecta</taxon>
        <taxon>Pterygota</taxon>
        <taxon>Neoptera</taxon>
        <taxon>Endopterygota</taxon>
        <taxon>Hymenoptera</taxon>
        <taxon>Apocrita</taxon>
        <taxon>Aculeata</taxon>
        <taxon>Formicoidea</taxon>
        <taxon>Formicidae</taxon>
        <taxon>Myrmicinae</taxon>
        <taxon>Trachymyrmex</taxon>
    </lineage>
</organism>
<feature type="region of interest" description="Disordered" evidence="1">
    <location>
        <begin position="1"/>
        <end position="21"/>
    </location>
</feature>
<evidence type="ECO:0000313" key="2">
    <source>
        <dbReference type="EMBL" id="KYN18443.1"/>
    </source>
</evidence>
<evidence type="ECO:0000256" key="1">
    <source>
        <dbReference type="SAM" id="MobiDB-lite"/>
    </source>
</evidence>
<dbReference type="EMBL" id="KQ979962">
    <property type="protein sequence ID" value="KYN18443.1"/>
    <property type="molecule type" value="Genomic_DNA"/>
</dbReference>
<sequence>MKRSPLNNAAHGSRPYGARHTPYNWKSHENACGRGYQLAEGNSYPRFYANNTGSQSHDDDFIPLNISTPLTRHDKYNTANRYNPSGGCGSPSSGWYNNYRGNYHATPRSNKRNPAYKHSPKQFQGQIRKDYKGAHRQVNISAYVDVNSFLEDPWRNLVKKLDDSRDISKGEGPESESLSSSKLVDTEYLLDKSESQLSKDTNLDDSQCSQESRNKCPEDTTFETNTSFNQTSKIDSSIESETGDICFSQDSLNENTCSVNDKICGAIRDNSIHSNVSLTDIEQKAM</sequence>
<dbReference type="OrthoDB" id="7689747at2759"/>
<name>A0A151J5X0_9HYME</name>
<feature type="region of interest" description="Disordered" evidence="1">
    <location>
        <begin position="164"/>
        <end position="183"/>
    </location>
</feature>